<comment type="caution">
    <text evidence="2">The sequence shown here is derived from an EMBL/GenBank/DDBJ whole genome shotgun (WGS) entry which is preliminary data.</text>
</comment>
<evidence type="ECO:0000313" key="3">
    <source>
        <dbReference type="Proteomes" id="UP000287651"/>
    </source>
</evidence>
<protein>
    <submittedName>
        <fullName evidence="2">Uncharacterized protein</fullName>
    </submittedName>
</protein>
<dbReference type="Proteomes" id="UP000287651">
    <property type="component" value="Unassembled WGS sequence"/>
</dbReference>
<name>A0A426XVE2_ENSVE</name>
<dbReference type="AlphaFoldDB" id="A0A426XVE2"/>
<dbReference type="EMBL" id="AMZH03017104">
    <property type="protein sequence ID" value="RRT43493.1"/>
    <property type="molecule type" value="Genomic_DNA"/>
</dbReference>
<reference evidence="2 3" key="1">
    <citation type="journal article" date="2014" name="Agronomy (Basel)">
        <title>A Draft Genome Sequence for Ensete ventricosum, the Drought-Tolerant Tree Against Hunger.</title>
        <authorList>
            <person name="Harrison J."/>
            <person name="Moore K.A."/>
            <person name="Paszkiewicz K."/>
            <person name="Jones T."/>
            <person name="Grant M."/>
            <person name="Ambacheew D."/>
            <person name="Muzemil S."/>
            <person name="Studholme D.J."/>
        </authorList>
    </citation>
    <scope>NUCLEOTIDE SEQUENCE [LARGE SCALE GENOMIC DNA]</scope>
</reference>
<feature type="region of interest" description="Disordered" evidence="1">
    <location>
        <begin position="72"/>
        <end position="110"/>
    </location>
</feature>
<organism evidence="2 3">
    <name type="scientific">Ensete ventricosum</name>
    <name type="common">Abyssinian banana</name>
    <name type="synonym">Musa ensete</name>
    <dbReference type="NCBI Taxonomy" id="4639"/>
    <lineage>
        <taxon>Eukaryota</taxon>
        <taxon>Viridiplantae</taxon>
        <taxon>Streptophyta</taxon>
        <taxon>Embryophyta</taxon>
        <taxon>Tracheophyta</taxon>
        <taxon>Spermatophyta</taxon>
        <taxon>Magnoliopsida</taxon>
        <taxon>Liliopsida</taxon>
        <taxon>Zingiberales</taxon>
        <taxon>Musaceae</taxon>
        <taxon>Ensete</taxon>
    </lineage>
</organism>
<sequence>MIVSCDVVLYSLKQRGHDLISRMSQRYQCTCIKKRKIKQTDVEVERLLITTLSPLFAFASLGSSLFRRTKRGEEGRRDVSGSAGEDAPQLHGGPPHVAGEAAGGAPRASCLPQQAQGIETTAEHAFSPLFVLCLPPWGSWFSVLGKLLLKPVDRISPAMFGAPVTEEEEAEILNRR</sequence>
<proteinExistence type="predicted"/>
<gene>
    <name evidence="2" type="ORF">B296_00028914</name>
</gene>
<evidence type="ECO:0000256" key="1">
    <source>
        <dbReference type="SAM" id="MobiDB-lite"/>
    </source>
</evidence>
<evidence type="ECO:0000313" key="2">
    <source>
        <dbReference type="EMBL" id="RRT43493.1"/>
    </source>
</evidence>
<accession>A0A426XVE2</accession>